<feature type="compositionally biased region" description="Basic and acidic residues" evidence="3">
    <location>
        <begin position="1362"/>
        <end position="1381"/>
    </location>
</feature>
<name>A0A7M7PJZ7_STRPU</name>
<evidence type="ECO:0000259" key="4">
    <source>
        <dbReference type="PROSITE" id="PS50106"/>
    </source>
</evidence>
<dbReference type="InterPro" id="IPR003591">
    <property type="entry name" value="Leu-rich_rpt_typical-subtyp"/>
</dbReference>
<feature type="compositionally biased region" description="Polar residues" evidence="3">
    <location>
        <begin position="732"/>
        <end position="745"/>
    </location>
</feature>
<feature type="compositionally biased region" description="Basic and acidic residues" evidence="3">
    <location>
        <begin position="1066"/>
        <end position="1077"/>
    </location>
</feature>
<accession>A0A7M7PJZ7</accession>
<dbReference type="GO" id="GO:0098887">
    <property type="term" value="P:neurotransmitter receptor transport, endosome to postsynaptic membrane"/>
    <property type="evidence" value="ECO:0000318"/>
    <property type="project" value="GO_Central"/>
</dbReference>
<dbReference type="SUPFAM" id="SSF50156">
    <property type="entry name" value="PDZ domain-like"/>
    <property type="match status" value="1"/>
</dbReference>
<organism evidence="5 6">
    <name type="scientific">Strongylocentrotus purpuratus</name>
    <name type="common">Purple sea urchin</name>
    <dbReference type="NCBI Taxonomy" id="7668"/>
    <lineage>
        <taxon>Eukaryota</taxon>
        <taxon>Metazoa</taxon>
        <taxon>Echinodermata</taxon>
        <taxon>Eleutherozoa</taxon>
        <taxon>Echinozoa</taxon>
        <taxon>Echinoidea</taxon>
        <taxon>Euechinoidea</taxon>
        <taxon>Echinacea</taxon>
        <taxon>Camarodonta</taxon>
        <taxon>Echinidea</taxon>
        <taxon>Strongylocentrotidae</taxon>
        <taxon>Strongylocentrotus</taxon>
    </lineage>
</organism>
<feature type="compositionally biased region" description="Basic and acidic residues" evidence="3">
    <location>
        <begin position="1479"/>
        <end position="1494"/>
    </location>
</feature>
<dbReference type="Gene3D" id="3.80.10.10">
    <property type="entry name" value="Ribonuclease Inhibitor"/>
    <property type="match status" value="4"/>
</dbReference>
<dbReference type="SMART" id="SM00369">
    <property type="entry name" value="LRR_TYP"/>
    <property type="match status" value="12"/>
</dbReference>
<dbReference type="GO" id="GO:0098609">
    <property type="term" value="P:cell-cell adhesion"/>
    <property type="evidence" value="ECO:0000318"/>
    <property type="project" value="GO_Central"/>
</dbReference>
<dbReference type="PROSITE" id="PS51450">
    <property type="entry name" value="LRR"/>
    <property type="match status" value="3"/>
</dbReference>
<dbReference type="KEGG" id="spu:589701"/>
<keyword evidence="1" id="KW-0433">Leucine-rich repeat</keyword>
<feature type="compositionally biased region" description="Polar residues" evidence="3">
    <location>
        <begin position="1437"/>
        <end position="1450"/>
    </location>
</feature>
<feature type="compositionally biased region" description="Basic and acidic residues" evidence="3">
    <location>
        <begin position="1397"/>
        <end position="1412"/>
    </location>
</feature>
<dbReference type="GO" id="GO:0019901">
    <property type="term" value="F:protein kinase binding"/>
    <property type="evidence" value="ECO:0000318"/>
    <property type="project" value="GO_Central"/>
</dbReference>
<dbReference type="InterPro" id="IPR001478">
    <property type="entry name" value="PDZ"/>
</dbReference>
<feature type="compositionally biased region" description="Basic and acidic residues" evidence="3">
    <location>
        <begin position="1047"/>
        <end position="1057"/>
    </location>
</feature>
<dbReference type="PANTHER" id="PTHR23119:SF50">
    <property type="entry name" value="PDZ DOMAIN-CONTAINING PROTEIN"/>
    <property type="match status" value="1"/>
</dbReference>
<feature type="compositionally biased region" description="Basic and acidic residues" evidence="3">
    <location>
        <begin position="650"/>
        <end position="665"/>
    </location>
</feature>
<dbReference type="InterPro" id="IPR036034">
    <property type="entry name" value="PDZ_sf"/>
</dbReference>
<sequence length="1976" mass="223436">MASCFCVRLGKETVKTLDFRHCNLRFVPEEIVEYDETLEELLLDSNDIRELPRDLFHCELLKKLGVSDNELVTIPTAVASLIHLEELDISKNGIVELPDNIKGCKSLRLVEVSVNPLGKLPEGFTQLMNLSHLYLNDTLLDYLPASFGRLARLKVLELRENRLKALPKSISRLTELERLDLGQNSFREIPDVIGCLTKLTEVWIDTNKVTQLPKSFGNLTCLVYFDASCNRLEYLPAEMDQLESLTDLHLSKNFLHQLPENIGQLSSLTTLKADNNQLASLPSSIGGLVSLEELILSANDLEELPPSIGLLRRLRHLNVDENMLQSVPAELGSCSGITLLSLRGNYLQVLPDEIGRIAKLTVVNLSNNRLQSLPYSFTKLKNLQALWLSENQSKPLIPLQSEFVDHIGTRVLTCFMFPQQPQDYEEDSYLSDGESFHQSVWEQERAKRSKIVFDVEESESEHHKNTARATTPYPKETIRPRFRMGVIAAPSNGHIPGKKPNLKDKVQSPQMELLPSKPSVDTRGSRRVRGRRELELDGIRIREAKVTRPRSPGSTITDSLHLFQADKEKRAKDKARLRRTLSAESDTEVITPKGKGFFKKSKHDRGAHSDTEAIDPEWTSKTNSQRRSLTIEDSVGQERRSSVDSSRTPLMDDHRKNDMKKDRTSSRQNGSAKHIRRSDGVVTDYGFIDRGQHGGDFVDGRGTRSGEIVQNGRRRSDVPYGSNDPRRRMGRNMNQDPRLSGTPVSGNVAFHGKRNGHPRRSGYGTDPELEELYHHSLEKDSPRMQIAQYHTPSKKSGYSTDPDRRTPQSGRAAAPGGNKQTSNKKPEPHHPHSGYGTDSEIMAYNGPFDYTSPAEDHGRSSRVAQRTLDKRIDYTPPVEDHGRSSRVAERSLEKRIDYTPPVEDHGRSSRVAERSLEKRIDYTPPVEDHGRSFRVAQRSLEKRIDCTPPVEDHGRSSRVAQRTPEKQSRIPKRQPEAYDDRKGQWVDGKGYVKELNQERVGEDNDENLHWAYPTFESNKGTGFDDEQKVEKRDYTEEPRGGNHARTKRFDNSSDLGRRAMANAVMEKGDGHPKEVGKVDLSSETESHQELHWDISEILGSSSRTPGQLSTPASSPQKSKADSVEHVFMGNDERPKRDKKIKSSTPENERQSEKICTVVSNGSVPNVALTLEDNMFGVENQMTNLELRSNIDGPRDGRPLPPYSKKRDPNLSLPPSPAQLDHRDPSASPIDVKAGSNKMSQLQYYPSKHRSDSPLPHHSNRNTPNDIAPNTRTHLRNQTPNLHIVNQNMLQSESRKPSDHLTNQIAKRGAIPTYDEAVLRRKDSLGKQQSHSLNSLTRDISKQLKVYPIPVAASNEDLLSTKQKQEAHYTTRARPSNERLNDEIDDYEIISDWHQGPRAKDHELQGQPHDRKPQSYPDTRQGQDSKLKEQSNDDALLHQNQKRSSTPSSQIPRHLSERTDMLQKQRSAGDAGYQQRSRYGQREQVNENWKQEADVSRNIPRGKSPLPRYAAQRTPTAKEELQHTYKDGRQSYSTVHDHRPKEIDHINQENTQYRKHDERKYSDRTESVPNRHSDADHHDQTDGVSGSQRDINHNRPQDSAYIGQRDTRYSGQYTPTYNQDATPDQFLSAPSYGERQSTKESLQPVEVNDDNWKHHLLNKLATKNLTPVDDEQTLVSIRRQGESTKSTVQQRRLHVLRARMQNDLKPGDESIDEVFHSPSLPSRSPGFKPQSHVPPNNNTHHHPHPHPQYQSQDKQTPDSTSGIRNRPHHHHHHHQHPTPDTHESPGQKPWQDEPVRKGPPPGYHHQRDWSPSSYEKPPQMMDHVDVAETRRGTPPGSSGSSTTGCNGRNFAPSPSLQRRLPPYHSTVAQSQSPLPVRRADPDGIGGPKTIPLVIYKNPGLGFSITGGQNSPGNPFHPEDMGIFVTKVQPDGPADHCLLPGDKILTVNNQDFVDIDHEQAVQVLKNSNPVSMVVSRET</sequence>
<feature type="compositionally biased region" description="Polar residues" evidence="3">
    <location>
        <begin position="1098"/>
        <end position="1117"/>
    </location>
</feature>
<dbReference type="GO" id="GO:0043113">
    <property type="term" value="P:receptor clustering"/>
    <property type="evidence" value="ECO:0000318"/>
    <property type="project" value="GO_Central"/>
</dbReference>
<feature type="compositionally biased region" description="Basic residues" evidence="3">
    <location>
        <begin position="751"/>
        <end position="760"/>
    </location>
</feature>
<dbReference type="InterPro" id="IPR055414">
    <property type="entry name" value="LRR_R13L4/SHOC2-like"/>
</dbReference>
<feature type="compositionally biased region" description="Basic and acidic residues" evidence="3">
    <location>
        <begin position="1515"/>
        <end position="1580"/>
    </location>
</feature>
<dbReference type="OMA" id="ENWKHEA"/>
<dbReference type="OrthoDB" id="2187496at2759"/>
<feature type="region of interest" description="Disordered" evidence="3">
    <location>
        <begin position="1700"/>
        <end position="1884"/>
    </location>
</feature>
<feature type="region of interest" description="Disordered" evidence="3">
    <location>
        <begin position="1186"/>
        <end position="1273"/>
    </location>
</feature>
<dbReference type="Gene3D" id="2.30.42.10">
    <property type="match status" value="1"/>
</dbReference>
<feature type="region of interest" description="Disordered" evidence="3">
    <location>
        <begin position="939"/>
        <end position="1153"/>
    </location>
</feature>
<keyword evidence="6" id="KW-1185">Reference proteome</keyword>
<feature type="region of interest" description="Disordered" evidence="3">
    <location>
        <begin position="692"/>
        <end position="767"/>
    </location>
</feature>
<dbReference type="GO" id="GO:0045197">
    <property type="term" value="P:establishment or maintenance of epithelial cell apical/basal polarity"/>
    <property type="evidence" value="ECO:0000318"/>
    <property type="project" value="GO_Central"/>
</dbReference>
<feature type="compositionally biased region" description="Basic and acidic residues" evidence="3">
    <location>
        <begin position="1118"/>
        <end position="1135"/>
    </location>
</feature>
<dbReference type="SMART" id="SM00228">
    <property type="entry name" value="PDZ"/>
    <property type="match status" value="1"/>
</dbReference>
<dbReference type="Pfam" id="PF13855">
    <property type="entry name" value="LRR_8"/>
    <property type="match status" value="2"/>
</dbReference>
<feature type="region of interest" description="Disordered" evidence="3">
    <location>
        <begin position="1361"/>
        <end position="1381"/>
    </location>
</feature>
<evidence type="ECO:0000313" key="6">
    <source>
        <dbReference type="Proteomes" id="UP000007110"/>
    </source>
</evidence>
<evidence type="ECO:0000256" key="3">
    <source>
        <dbReference type="SAM" id="MobiDB-lite"/>
    </source>
</evidence>
<feature type="compositionally biased region" description="Low complexity" evidence="3">
    <location>
        <begin position="1831"/>
        <end position="1843"/>
    </location>
</feature>
<feature type="compositionally biased region" description="Polar residues" evidence="3">
    <location>
        <begin position="1608"/>
        <end position="1621"/>
    </location>
</feature>
<dbReference type="SMART" id="SM00364">
    <property type="entry name" value="LRR_BAC"/>
    <property type="match status" value="10"/>
</dbReference>
<dbReference type="PROSITE" id="PS50106">
    <property type="entry name" value="PDZ"/>
    <property type="match status" value="1"/>
</dbReference>
<dbReference type="RefSeq" id="XP_030852807.1">
    <property type="nucleotide sequence ID" value="XM_030996947.1"/>
</dbReference>
<feature type="compositionally biased region" description="Basic and acidic residues" evidence="3">
    <location>
        <begin position="867"/>
        <end position="916"/>
    </location>
</feature>
<feature type="compositionally biased region" description="Polar residues" evidence="3">
    <location>
        <begin position="619"/>
        <end position="628"/>
    </location>
</feature>
<evidence type="ECO:0000313" key="5">
    <source>
        <dbReference type="EnsemblMetazoa" id="XP_030852807"/>
    </source>
</evidence>
<feature type="compositionally biased region" description="Basic and acidic residues" evidence="3">
    <location>
        <begin position="1453"/>
        <end position="1462"/>
    </location>
</feature>
<dbReference type="Pfam" id="PF23598">
    <property type="entry name" value="LRR_14"/>
    <property type="match status" value="1"/>
</dbReference>
<feature type="region of interest" description="Disordered" evidence="3">
    <location>
        <begin position="543"/>
        <end position="678"/>
    </location>
</feature>
<dbReference type="EnsemblMetazoa" id="XM_030996947">
    <property type="protein sequence ID" value="XP_030852807"/>
    <property type="gene ID" value="LOC589701"/>
</dbReference>
<dbReference type="PANTHER" id="PTHR23119">
    <property type="entry name" value="DISCS LARGE"/>
    <property type="match status" value="1"/>
</dbReference>
<feature type="compositionally biased region" description="Basic and acidic residues" evidence="3">
    <location>
        <begin position="1025"/>
        <end position="1040"/>
    </location>
</feature>
<dbReference type="GO" id="GO:0016323">
    <property type="term" value="C:basolateral plasma membrane"/>
    <property type="evidence" value="ECO:0000318"/>
    <property type="project" value="GO_Central"/>
</dbReference>
<feature type="compositionally biased region" description="Basic and acidic residues" evidence="3">
    <location>
        <begin position="963"/>
        <end position="1008"/>
    </location>
</feature>
<dbReference type="FunFam" id="3.80.10.10:FF:000118">
    <property type="entry name" value="Leucine rich repeat containing 7"/>
    <property type="match status" value="1"/>
</dbReference>
<dbReference type="InterPro" id="IPR001611">
    <property type="entry name" value="Leu-rich_rpt"/>
</dbReference>
<dbReference type="InterPro" id="IPR032675">
    <property type="entry name" value="LRR_dom_sf"/>
</dbReference>
<proteinExistence type="predicted"/>
<evidence type="ECO:0000256" key="2">
    <source>
        <dbReference type="ARBA" id="ARBA00022737"/>
    </source>
</evidence>
<dbReference type="CDD" id="cd06749">
    <property type="entry name" value="PDZ_densin_erbin-like"/>
    <property type="match status" value="1"/>
</dbReference>
<feature type="compositionally biased region" description="Basic and acidic residues" evidence="3">
    <location>
        <begin position="939"/>
        <end position="955"/>
    </location>
</feature>
<feature type="region of interest" description="Disordered" evidence="3">
    <location>
        <begin position="1396"/>
        <end position="1641"/>
    </location>
</feature>
<reference evidence="5" key="2">
    <citation type="submission" date="2021-01" db="UniProtKB">
        <authorList>
            <consortium name="EnsemblMetazoa"/>
        </authorList>
    </citation>
    <scope>IDENTIFICATION</scope>
</reference>
<feature type="compositionally biased region" description="Polar residues" evidence="3">
    <location>
        <begin position="1747"/>
        <end position="1762"/>
    </location>
</feature>
<feature type="compositionally biased region" description="Polar residues" evidence="3">
    <location>
        <begin position="790"/>
        <end position="799"/>
    </location>
</feature>
<dbReference type="GeneID" id="589701"/>
<feature type="compositionally biased region" description="Basic and acidic residues" evidence="3">
    <location>
        <begin position="1420"/>
        <end position="1430"/>
    </location>
</feature>
<evidence type="ECO:0000256" key="1">
    <source>
        <dbReference type="ARBA" id="ARBA00022614"/>
    </source>
</evidence>
<dbReference type="SUPFAM" id="SSF52058">
    <property type="entry name" value="L domain-like"/>
    <property type="match status" value="2"/>
</dbReference>
<dbReference type="InParanoid" id="A0A7M7PJZ7"/>
<feature type="region of interest" description="Disordered" evidence="3">
    <location>
        <begin position="790"/>
        <end position="916"/>
    </location>
</feature>
<feature type="domain" description="PDZ" evidence="4">
    <location>
        <begin position="1888"/>
        <end position="1976"/>
    </location>
</feature>
<feature type="compositionally biased region" description="Basic and acidic residues" evidence="3">
    <location>
        <begin position="1821"/>
        <end position="1830"/>
    </location>
</feature>
<dbReference type="Proteomes" id="UP000007110">
    <property type="component" value="Unassembled WGS sequence"/>
</dbReference>
<dbReference type="Pfam" id="PF00595">
    <property type="entry name" value="PDZ"/>
    <property type="match status" value="1"/>
</dbReference>
<feature type="compositionally biased region" description="Polar residues" evidence="3">
    <location>
        <begin position="1260"/>
        <end position="1273"/>
    </location>
</feature>
<feature type="compositionally biased region" description="Basic and acidic residues" evidence="3">
    <location>
        <begin position="1084"/>
        <end position="1094"/>
    </location>
</feature>
<feature type="compositionally biased region" description="Basic and acidic residues" evidence="3">
    <location>
        <begin position="1776"/>
        <end position="1795"/>
    </location>
</feature>
<protein>
    <recommendedName>
        <fullName evidence="4">PDZ domain-containing protein</fullName>
    </recommendedName>
</protein>
<reference evidence="6" key="1">
    <citation type="submission" date="2015-02" db="EMBL/GenBank/DDBJ databases">
        <title>Genome sequencing for Strongylocentrotus purpuratus.</title>
        <authorList>
            <person name="Murali S."/>
            <person name="Liu Y."/>
            <person name="Vee V."/>
            <person name="English A."/>
            <person name="Wang M."/>
            <person name="Skinner E."/>
            <person name="Han Y."/>
            <person name="Muzny D.M."/>
            <person name="Worley K.C."/>
            <person name="Gibbs R.A."/>
        </authorList>
    </citation>
    <scope>NUCLEOTIDE SEQUENCE</scope>
</reference>
<dbReference type="GO" id="GO:0014069">
    <property type="term" value="C:postsynaptic density"/>
    <property type="evidence" value="ECO:0000318"/>
    <property type="project" value="GO_Central"/>
</dbReference>
<feature type="compositionally biased region" description="Basic and acidic residues" evidence="3">
    <location>
        <begin position="692"/>
        <end position="704"/>
    </location>
</feature>
<feature type="compositionally biased region" description="Basic residues" evidence="3">
    <location>
        <begin position="1764"/>
        <end position="1775"/>
    </location>
</feature>
<dbReference type="InterPro" id="IPR050614">
    <property type="entry name" value="Synaptic_Scaffolding_LAP-MAGUK"/>
</dbReference>
<keyword evidence="2" id="KW-0677">Repeat</keyword>
<dbReference type="GO" id="GO:0005912">
    <property type="term" value="C:adherens junction"/>
    <property type="evidence" value="ECO:0000318"/>
    <property type="project" value="GO_Central"/>
</dbReference>